<dbReference type="Pfam" id="PF05922">
    <property type="entry name" value="Inhibitor_I9"/>
    <property type="match status" value="1"/>
</dbReference>
<dbReference type="InterPro" id="IPR050131">
    <property type="entry name" value="Peptidase_S8_subtilisin-like"/>
</dbReference>
<dbReference type="SUPFAM" id="SSF52743">
    <property type="entry name" value="Subtilisin-like"/>
    <property type="match status" value="1"/>
</dbReference>
<evidence type="ECO:0000256" key="6">
    <source>
        <dbReference type="RuleBase" id="RU003355"/>
    </source>
</evidence>
<keyword evidence="2 5" id="KW-0645">Protease</keyword>
<feature type="chain" id="PRO_5045813134" evidence="7">
    <location>
        <begin position="26"/>
        <end position="411"/>
    </location>
</feature>
<evidence type="ECO:0000256" key="7">
    <source>
        <dbReference type="SAM" id="SignalP"/>
    </source>
</evidence>
<comment type="similarity">
    <text evidence="1 5 6">Belongs to the peptidase S8 family.</text>
</comment>
<feature type="active site" description="Charge relay system" evidence="5">
    <location>
        <position position="202"/>
    </location>
</feature>
<dbReference type="Gene3D" id="3.40.50.200">
    <property type="entry name" value="Peptidase S8/S53 domain"/>
    <property type="match status" value="1"/>
</dbReference>
<feature type="active site" description="Charge relay system" evidence="5">
    <location>
        <position position="168"/>
    </location>
</feature>
<evidence type="ECO:0000256" key="2">
    <source>
        <dbReference type="ARBA" id="ARBA00022670"/>
    </source>
</evidence>
<evidence type="ECO:0000256" key="5">
    <source>
        <dbReference type="PROSITE-ProRule" id="PRU01240"/>
    </source>
</evidence>
<dbReference type="CDD" id="cd04077">
    <property type="entry name" value="Peptidases_S8_PCSK9_ProteinaseK_like"/>
    <property type="match status" value="1"/>
</dbReference>
<protein>
    <submittedName>
        <fullName evidence="10">S8 family peptidase</fullName>
        <ecNumber evidence="10">3.4.-.-</ecNumber>
    </submittedName>
</protein>
<dbReference type="GO" id="GO:0016787">
    <property type="term" value="F:hydrolase activity"/>
    <property type="evidence" value="ECO:0007669"/>
    <property type="project" value="UniProtKB-KW"/>
</dbReference>
<sequence length="411" mass="41048">MKTRSKLALATAVTAALVTAGPLSAAAKPGPAGAGAPVLAPLRVPASSPIADQYIVQLKPKANVADAVTKSGVPSLFRFSRVLRGFGAKMSAAQLAKVRANPNVLAVEQDAEVHAPEPGTPAKTTSVAGAVAPSASWGLDRIDQPNLPLDNTFTVTATGAGANAYVLDSGIDYNHSEFEGRAVPGFDAFPSQGRNGADCEGHGTHVAGTIGGKTYGVARQATLISVRVLDCAGKSSSLKVIAGLEWAGANAAMNPGKPAVLNASLGGPVSSMVNSAVSSLLDLGVLPVVAAGNEAADACTTSPASADGAVAVGASSRLDQETDFSNYGKCVSLYAPGQAIVSARIGGGSVALDGTSMAAPHVAGTALLYKTTHPAATAQDIATWLADTATKDVLSGVSKTSPNKLLFTDGI</sequence>
<dbReference type="PANTHER" id="PTHR43806">
    <property type="entry name" value="PEPTIDASE S8"/>
    <property type="match status" value="1"/>
</dbReference>
<evidence type="ECO:0000259" key="9">
    <source>
        <dbReference type="Pfam" id="PF05922"/>
    </source>
</evidence>
<proteinExistence type="inferred from homology"/>
<dbReference type="InterPro" id="IPR022398">
    <property type="entry name" value="Peptidase_S8_His-AS"/>
</dbReference>
<comment type="caution">
    <text evidence="10">The sequence shown here is derived from an EMBL/GenBank/DDBJ whole genome shotgun (WGS) entry which is preliminary data.</text>
</comment>
<evidence type="ECO:0000256" key="4">
    <source>
        <dbReference type="ARBA" id="ARBA00022825"/>
    </source>
</evidence>
<dbReference type="Pfam" id="PF00082">
    <property type="entry name" value="Peptidase_S8"/>
    <property type="match status" value="1"/>
</dbReference>
<dbReference type="PANTHER" id="PTHR43806:SF11">
    <property type="entry name" value="CEREVISIN-RELATED"/>
    <property type="match status" value="1"/>
</dbReference>
<dbReference type="InterPro" id="IPR015500">
    <property type="entry name" value="Peptidase_S8_subtilisin-rel"/>
</dbReference>
<dbReference type="Gene3D" id="3.30.70.80">
    <property type="entry name" value="Peptidase S8 propeptide/proteinase inhibitor I9"/>
    <property type="match status" value="1"/>
</dbReference>
<feature type="domain" description="Inhibitor I9" evidence="9">
    <location>
        <begin position="79"/>
        <end position="114"/>
    </location>
</feature>
<gene>
    <name evidence="10" type="ORF">ACIGXA_37215</name>
</gene>
<feature type="active site" description="Charge relay system" evidence="5">
    <location>
        <position position="356"/>
    </location>
</feature>
<feature type="domain" description="Peptidase S8/S53" evidence="8">
    <location>
        <begin position="166"/>
        <end position="394"/>
    </location>
</feature>
<dbReference type="PROSITE" id="PS00136">
    <property type="entry name" value="SUBTILASE_ASP"/>
    <property type="match status" value="1"/>
</dbReference>
<evidence type="ECO:0000256" key="3">
    <source>
        <dbReference type="ARBA" id="ARBA00022801"/>
    </source>
</evidence>
<keyword evidence="4 5" id="KW-0720">Serine protease</keyword>
<name>A0ABW8CI91_9ACTN</name>
<dbReference type="InterPro" id="IPR036852">
    <property type="entry name" value="Peptidase_S8/S53_dom_sf"/>
</dbReference>
<dbReference type="InterPro" id="IPR000209">
    <property type="entry name" value="Peptidase_S8/S53_dom"/>
</dbReference>
<keyword evidence="3 5" id="KW-0378">Hydrolase</keyword>
<dbReference type="InterPro" id="IPR037045">
    <property type="entry name" value="S8pro/Inhibitor_I9_sf"/>
</dbReference>
<dbReference type="RefSeq" id="WP_399657437.1">
    <property type="nucleotide sequence ID" value="NZ_JBITYG010000016.1"/>
</dbReference>
<dbReference type="Proteomes" id="UP001614394">
    <property type="component" value="Unassembled WGS sequence"/>
</dbReference>
<evidence type="ECO:0000256" key="1">
    <source>
        <dbReference type="ARBA" id="ARBA00011073"/>
    </source>
</evidence>
<dbReference type="PROSITE" id="PS00137">
    <property type="entry name" value="SUBTILASE_HIS"/>
    <property type="match status" value="1"/>
</dbReference>
<dbReference type="InterPro" id="IPR034193">
    <property type="entry name" value="PCSK9_ProteinaseK-like"/>
</dbReference>
<dbReference type="InterPro" id="IPR010259">
    <property type="entry name" value="S8pro/Inhibitor_I9"/>
</dbReference>
<feature type="signal peptide" evidence="7">
    <location>
        <begin position="1"/>
        <end position="25"/>
    </location>
</feature>
<dbReference type="InterPro" id="IPR023828">
    <property type="entry name" value="Peptidase_S8_Ser-AS"/>
</dbReference>
<dbReference type="PROSITE" id="PS00138">
    <property type="entry name" value="SUBTILASE_SER"/>
    <property type="match status" value="1"/>
</dbReference>
<evidence type="ECO:0000259" key="8">
    <source>
        <dbReference type="Pfam" id="PF00082"/>
    </source>
</evidence>
<keyword evidence="7" id="KW-0732">Signal</keyword>
<evidence type="ECO:0000313" key="10">
    <source>
        <dbReference type="EMBL" id="MFI9106161.1"/>
    </source>
</evidence>
<dbReference type="SUPFAM" id="SSF54897">
    <property type="entry name" value="Protease propeptides/inhibitors"/>
    <property type="match status" value="1"/>
</dbReference>
<dbReference type="PROSITE" id="PS51892">
    <property type="entry name" value="SUBTILASE"/>
    <property type="match status" value="1"/>
</dbReference>
<dbReference type="EC" id="3.4.-.-" evidence="10"/>
<reference evidence="10 11" key="1">
    <citation type="submission" date="2024-10" db="EMBL/GenBank/DDBJ databases">
        <title>The Natural Products Discovery Center: Release of the First 8490 Sequenced Strains for Exploring Actinobacteria Biosynthetic Diversity.</title>
        <authorList>
            <person name="Kalkreuter E."/>
            <person name="Kautsar S.A."/>
            <person name="Yang D."/>
            <person name="Bader C.D."/>
            <person name="Teijaro C.N."/>
            <person name="Fluegel L."/>
            <person name="Davis C.M."/>
            <person name="Simpson J.R."/>
            <person name="Lauterbach L."/>
            <person name="Steele A.D."/>
            <person name="Gui C."/>
            <person name="Meng S."/>
            <person name="Li G."/>
            <person name="Viehrig K."/>
            <person name="Ye F."/>
            <person name="Su P."/>
            <person name="Kiefer A.F."/>
            <person name="Nichols A."/>
            <person name="Cepeda A.J."/>
            <person name="Yan W."/>
            <person name="Fan B."/>
            <person name="Jiang Y."/>
            <person name="Adhikari A."/>
            <person name="Zheng C.-J."/>
            <person name="Schuster L."/>
            <person name="Cowan T.M."/>
            <person name="Smanski M.J."/>
            <person name="Chevrette M.G."/>
            <person name="De Carvalho L.P.S."/>
            <person name="Shen B."/>
        </authorList>
    </citation>
    <scope>NUCLEOTIDE SEQUENCE [LARGE SCALE GENOMIC DNA]</scope>
    <source>
        <strain evidence="10 11">NPDC053399</strain>
    </source>
</reference>
<dbReference type="PRINTS" id="PR00723">
    <property type="entry name" value="SUBTILISIN"/>
</dbReference>
<evidence type="ECO:0000313" key="11">
    <source>
        <dbReference type="Proteomes" id="UP001614394"/>
    </source>
</evidence>
<accession>A0ABW8CI91</accession>
<dbReference type="EMBL" id="JBITYG010000016">
    <property type="protein sequence ID" value="MFI9106161.1"/>
    <property type="molecule type" value="Genomic_DNA"/>
</dbReference>
<dbReference type="InterPro" id="IPR023827">
    <property type="entry name" value="Peptidase_S8_Asp-AS"/>
</dbReference>
<organism evidence="10 11">
    <name type="scientific">Streptomyces fildesensis</name>
    <dbReference type="NCBI Taxonomy" id="375757"/>
    <lineage>
        <taxon>Bacteria</taxon>
        <taxon>Bacillati</taxon>
        <taxon>Actinomycetota</taxon>
        <taxon>Actinomycetes</taxon>
        <taxon>Kitasatosporales</taxon>
        <taxon>Streptomycetaceae</taxon>
        <taxon>Streptomyces</taxon>
    </lineage>
</organism>
<keyword evidence="11" id="KW-1185">Reference proteome</keyword>